<name>A0A815VYQ7_ADIRI</name>
<dbReference type="AlphaFoldDB" id="A0A815VYQ7"/>
<reference evidence="3" key="1">
    <citation type="submission" date="2021-02" db="EMBL/GenBank/DDBJ databases">
        <authorList>
            <person name="Nowell W R."/>
        </authorList>
    </citation>
    <scope>NUCLEOTIDE SEQUENCE</scope>
</reference>
<proteinExistence type="predicted"/>
<feature type="compositionally biased region" description="Basic and acidic residues" evidence="2">
    <location>
        <begin position="434"/>
        <end position="444"/>
    </location>
</feature>
<evidence type="ECO:0000313" key="4">
    <source>
        <dbReference type="Proteomes" id="UP000663828"/>
    </source>
</evidence>
<dbReference type="EMBL" id="CAJNOR010005031">
    <property type="protein sequence ID" value="CAF1541174.1"/>
    <property type="molecule type" value="Genomic_DNA"/>
</dbReference>
<feature type="coiled-coil region" evidence="1">
    <location>
        <begin position="46"/>
        <end position="73"/>
    </location>
</feature>
<keyword evidence="4" id="KW-1185">Reference proteome</keyword>
<evidence type="ECO:0000256" key="1">
    <source>
        <dbReference type="SAM" id="Coils"/>
    </source>
</evidence>
<accession>A0A815VYQ7</accession>
<protein>
    <submittedName>
        <fullName evidence="3">Uncharacterized protein</fullName>
    </submittedName>
</protein>
<evidence type="ECO:0000313" key="3">
    <source>
        <dbReference type="EMBL" id="CAF1541174.1"/>
    </source>
</evidence>
<gene>
    <name evidence="3" type="ORF">XAT740_LOCUS42191</name>
</gene>
<sequence length="444" mass="52072">MPRLGCDNHVEKPLTSVVERVYDLRNRVRWLKNVEYCLLGDQTDRLTKIKGERHDMETKNNDLRKNLKRSEKIQVNSFGKHISIVEGIKYVSEKETQLVHQHDQLLLIEKCLLHRLESLQDENCTNMENDRLISVPSKQTEDLDLLRKELPNMQKDIGQKFDQRIILKKEFTDIVAENKRRLKIYQQLLAQTEIQSRQRRIIHEQAMASIAEQLEEQYQTQMISMNNMTAVFDSRRLTSTGGPQQNIEQQNSNFMDSDEIIQIRCMYDQFYNIIMAGLPIDIDRSEQLKSMASETSSKTIAMLTMANRMIEEKEQITQQINRTDKLLKLIEMSIDCKNDVRHQILNTMNEQRQKLEALYTNDSIEEQNRIVRHINDFVMVLSKALCKHMGTQILTDPPVSFIERLQYVFDIISKTMKNMADDEDRETPSSVLRNGDDATSRNDF</sequence>
<organism evidence="3 4">
    <name type="scientific">Adineta ricciae</name>
    <name type="common">Rotifer</name>
    <dbReference type="NCBI Taxonomy" id="249248"/>
    <lineage>
        <taxon>Eukaryota</taxon>
        <taxon>Metazoa</taxon>
        <taxon>Spiralia</taxon>
        <taxon>Gnathifera</taxon>
        <taxon>Rotifera</taxon>
        <taxon>Eurotatoria</taxon>
        <taxon>Bdelloidea</taxon>
        <taxon>Adinetida</taxon>
        <taxon>Adinetidae</taxon>
        <taxon>Adineta</taxon>
    </lineage>
</organism>
<keyword evidence="1" id="KW-0175">Coiled coil</keyword>
<feature type="region of interest" description="Disordered" evidence="2">
    <location>
        <begin position="419"/>
        <end position="444"/>
    </location>
</feature>
<dbReference type="Proteomes" id="UP000663828">
    <property type="component" value="Unassembled WGS sequence"/>
</dbReference>
<evidence type="ECO:0000256" key="2">
    <source>
        <dbReference type="SAM" id="MobiDB-lite"/>
    </source>
</evidence>
<comment type="caution">
    <text evidence="3">The sequence shown here is derived from an EMBL/GenBank/DDBJ whole genome shotgun (WGS) entry which is preliminary data.</text>
</comment>